<dbReference type="PROSITE" id="PS00211">
    <property type="entry name" value="ABC_TRANSPORTER_1"/>
    <property type="match status" value="1"/>
</dbReference>
<dbReference type="InterPro" id="IPR017871">
    <property type="entry name" value="ABC_transporter-like_CS"/>
</dbReference>
<evidence type="ECO:0000256" key="3">
    <source>
        <dbReference type="ARBA" id="ARBA00022741"/>
    </source>
</evidence>
<organism evidence="7 8">
    <name type="scientific">Fodinibacter luteus</name>
    <dbReference type="NCBI Taxonomy" id="552064"/>
    <lineage>
        <taxon>Bacteria</taxon>
        <taxon>Bacillati</taxon>
        <taxon>Actinomycetota</taxon>
        <taxon>Actinomycetes</taxon>
        <taxon>Micrococcales</taxon>
        <taxon>Intrasporangiaceae</taxon>
        <taxon>Fodinibacter (ex Wang et al. 2009)</taxon>
    </lineage>
</organism>
<keyword evidence="4 7" id="KW-0067">ATP-binding</keyword>
<dbReference type="CDD" id="cd03235">
    <property type="entry name" value="ABC_Metallic_Cations"/>
    <property type="match status" value="1"/>
</dbReference>
<comment type="caution">
    <text evidence="7">The sequence shown here is derived from an EMBL/GenBank/DDBJ whole genome shotgun (WGS) entry which is preliminary data.</text>
</comment>
<dbReference type="Gene3D" id="3.40.50.300">
    <property type="entry name" value="P-loop containing nucleotide triphosphate hydrolases"/>
    <property type="match status" value="1"/>
</dbReference>
<dbReference type="InterPro" id="IPR027417">
    <property type="entry name" value="P-loop_NTPase"/>
</dbReference>
<dbReference type="EMBL" id="BAABGM010000010">
    <property type="protein sequence ID" value="GAA4403562.1"/>
    <property type="molecule type" value="Genomic_DNA"/>
</dbReference>
<feature type="domain" description="ABC transporter" evidence="6">
    <location>
        <begin position="10"/>
        <end position="244"/>
    </location>
</feature>
<evidence type="ECO:0000256" key="2">
    <source>
        <dbReference type="ARBA" id="ARBA00022448"/>
    </source>
</evidence>
<dbReference type="SUPFAM" id="SSF52540">
    <property type="entry name" value="P-loop containing nucleoside triphosphate hydrolases"/>
    <property type="match status" value="1"/>
</dbReference>
<dbReference type="InterPro" id="IPR003593">
    <property type="entry name" value="AAA+_ATPase"/>
</dbReference>
<proteinExistence type="inferred from homology"/>
<dbReference type="PANTHER" id="PTHR42734">
    <property type="entry name" value="METAL TRANSPORT SYSTEM ATP-BINDING PROTEIN TM_0124-RELATED"/>
    <property type="match status" value="1"/>
</dbReference>
<sequence length="272" mass="29144">MTTPSTSPLVRLRSAAFGYADRPVVSGVDLDVSAGEVVALLGPNGSGKSTLVRGILGLADRHAGEVELFGTPLDRFDEHTRIGYVPQRHSLSASVRATVTEIVEVGRLPHRPWWRPSSREDHAIVREAVADVGLGDRAHEEVASLSGGQQRRVLIARALAGRPEMLVMDEPTAGVDRTSQEALAVVLRRLADRGTSMVVVTHELEALEGLVTRIVCLDTGHVDFDGSPAAYAEHLVRHAVGSGHHHAHEDSPRHGHVIGAAPLDPTPREVVP</sequence>
<dbReference type="Pfam" id="PF00005">
    <property type="entry name" value="ABC_tran"/>
    <property type="match status" value="1"/>
</dbReference>
<comment type="similarity">
    <text evidence="1">Belongs to the ABC transporter superfamily.</text>
</comment>
<dbReference type="InterPro" id="IPR003439">
    <property type="entry name" value="ABC_transporter-like_ATP-bd"/>
</dbReference>
<keyword evidence="3" id="KW-0547">Nucleotide-binding</keyword>
<protein>
    <submittedName>
        <fullName evidence="7">Metal ABC transporter ATP-binding protein</fullName>
    </submittedName>
</protein>
<feature type="region of interest" description="Disordered" evidence="5">
    <location>
        <begin position="240"/>
        <end position="272"/>
    </location>
</feature>
<keyword evidence="2" id="KW-0813">Transport</keyword>
<dbReference type="PANTHER" id="PTHR42734:SF5">
    <property type="entry name" value="IRON TRANSPORT SYSTEM ATP-BINDING PROTEIN HI_0361-RELATED"/>
    <property type="match status" value="1"/>
</dbReference>
<accession>A0ABP8KBW7</accession>
<dbReference type="RefSeq" id="WP_345204227.1">
    <property type="nucleotide sequence ID" value="NZ_BAABGM010000010.1"/>
</dbReference>
<reference evidence="8" key="1">
    <citation type="journal article" date="2019" name="Int. J. Syst. Evol. Microbiol.">
        <title>The Global Catalogue of Microorganisms (GCM) 10K type strain sequencing project: providing services to taxonomists for standard genome sequencing and annotation.</title>
        <authorList>
            <consortium name="The Broad Institute Genomics Platform"/>
            <consortium name="The Broad Institute Genome Sequencing Center for Infectious Disease"/>
            <person name="Wu L."/>
            <person name="Ma J."/>
        </authorList>
    </citation>
    <scope>NUCLEOTIDE SEQUENCE [LARGE SCALE GENOMIC DNA]</scope>
    <source>
        <strain evidence="8">JCM 17809</strain>
    </source>
</reference>
<name>A0ABP8KBW7_9MICO</name>
<dbReference type="SMART" id="SM00382">
    <property type="entry name" value="AAA"/>
    <property type="match status" value="1"/>
</dbReference>
<gene>
    <name evidence="7" type="ORF">GCM10023168_15210</name>
</gene>
<dbReference type="PROSITE" id="PS50893">
    <property type="entry name" value="ABC_TRANSPORTER_2"/>
    <property type="match status" value="1"/>
</dbReference>
<evidence type="ECO:0000259" key="6">
    <source>
        <dbReference type="PROSITE" id="PS50893"/>
    </source>
</evidence>
<evidence type="ECO:0000256" key="1">
    <source>
        <dbReference type="ARBA" id="ARBA00005417"/>
    </source>
</evidence>
<dbReference type="Proteomes" id="UP001500945">
    <property type="component" value="Unassembled WGS sequence"/>
</dbReference>
<evidence type="ECO:0000256" key="4">
    <source>
        <dbReference type="ARBA" id="ARBA00022840"/>
    </source>
</evidence>
<dbReference type="InterPro" id="IPR050153">
    <property type="entry name" value="Metal_Ion_Import_ABC"/>
</dbReference>
<evidence type="ECO:0000313" key="8">
    <source>
        <dbReference type="Proteomes" id="UP001500945"/>
    </source>
</evidence>
<evidence type="ECO:0000313" key="7">
    <source>
        <dbReference type="EMBL" id="GAA4403562.1"/>
    </source>
</evidence>
<evidence type="ECO:0000256" key="5">
    <source>
        <dbReference type="SAM" id="MobiDB-lite"/>
    </source>
</evidence>
<keyword evidence="8" id="KW-1185">Reference proteome</keyword>
<dbReference type="GO" id="GO:0005524">
    <property type="term" value="F:ATP binding"/>
    <property type="evidence" value="ECO:0007669"/>
    <property type="project" value="UniProtKB-KW"/>
</dbReference>